<sequence>MGLCTSKTSVSLNPAAHILHAEREDHDSPEGTPILEEGVLLVQPAKNKTEGGTKGGRGGGTQPAKGYMELGGKEGEAQMSREGGEEEEEEEEQDAVEEMVNFSHSEVSLQSEFLELS</sequence>
<keyword evidence="3" id="KW-1185">Reference proteome</keyword>
<evidence type="ECO:0000313" key="3">
    <source>
        <dbReference type="Proteomes" id="UP001497482"/>
    </source>
</evidence>
<gene>
    <name evidence="2" type="ORF">KC01_LOCUS40378</name>
</gene>
<proteinExistence type="predicted"/>
<dbReference type="EMBL" id="OZ035830">
    <property type="protein sequence ID" value="CAL1614324.1"/>
    <property type="molecule type" value="Genomic_DNA"/>
</dbReference>
<dbReference type="AlphaFoldDB" id="A0AAV2MLI4"/>
<feature type="compositionally biased region" description="Polar residues" evidence="1">
    <location>
        <begin position="1"/>
        <end position="12"/>
    </location>
</feature>
<evidence type="ECO:0000256" key="1">
    <source>
        <dbReference type="SAM" id="MobiDB-lite"/>
    </source>
</evidence>
<reference evidence="2 3" key="1">
    <citation type="submission" date="2024-04" db="EMBL/GenBank/DDBJ databases">
        <authorList>
            <person name="Waldvogel A.-M."/>
            <person name="Schoenle A."/>
        </authorList>
    </citation>
    <scope>NUCLEOTIDE SEQUENCE [LARGE SCALE GENOMIC DNA]</scope>
</reference>
<evidence type="ECO:0000313" key="2">
    <source>
        <dbReference type="EMBL" id="CAL1614324.1"/>
    </source>
</evidence>
<dbReference type="Proteomes" id="UP001497482">
    <property type="component" value="Chromosome 8"/>
</dbReference>
<organism evidence="2 3">
    <name type="scientific">Knipowitschia caucasica</name>
    <name type="common">Caucasian dwarf goby</name>
    <name type="synonym">Pomatoschistus caucasicus</name>
    <dbReference type="NCBI Taxonomy" id="637954"/>
    <lineage>
        <taxon>Eukaryota</taxon>
        <taxon>Metazoa</taxon>
        <taxon>Chordata</taxon>
        <taxon>Craniata</taxon>
        <taxon>Vertebrata</taxon>
        <taxon>Euteleostomi</taxon>
        <taxon>Actinopterygii</taxon>
        <taxon>Neopterygii</taxon>
        <taxon>Teleostei</taxon>
        <taxon>Neoteleostei</taxon>
        <taxon>Acanthomorphata</taxon>
        <taxon>Gobiaria</taxon>
        <taxon>Gobiiformes</taxon>
        <taxon>Gobioidei</taxon>
        <taxon>Gobiidae</taxon>
        <taxon>Gobiinae</taxon>
        <taxon>Knipowitschia</taxon>
    </lineage>
</organism>
<feature type="compositionally biased region" description="Acidic residues" evidence="1">
    <location>
        <begin position="84"/>
        <end position="97"/>
    </location>
</feature>
<protein>
    <submittedName>
        <fullName evidence="2">Uncharacterized protein</fullName>
    </submittedName>
</protein>
<feature type="compositionally biased region" description="Gly residues" evidence="1">
    <location>
        <begin position="52"/>
        <end position="61"/>
    </location>
</feature>
<feature type="compositionally biased region" description="Basic and acidic residues" evidence="1">
    <location>
        <begin position="19"/>
        <end position="29"/>
    </location>
</feature>
<name>A0AAV2MLI4_KNICA</name>
<accession>A0AAV2MLI4</accession>
<feature type="region of interest" description="Disordered" evidence="1">
    <location>
        <begin position="44"/>
        <end position="98"/>
    </location>
</feature>
<feature type="region of interest" description="Disordered" evidence="1">
    <location>
        <begin position="1"/>
        <end position="32"/>
    </location>
</feature>